<dbReference type="Pfam" id="PF13193">
    <property type="entry name" value="AMP-binding_C"/>
    <property type="match status" value="2"/>
</dbReference>
<dbReference type="GO" id="GO:0043041">
    <property type="term" value="P:amino acid activation for nonribosomal peptide biosynthetic process"/>
    <property type="evidence" value="ECO:0007669"/>
    <property type="project" value="TreeGrafter"/>
</dbReference>
<dbReference type="Gene3D" id="3.40.50.12780">
    <property type="entry name" value="N-terminal domain of ligase-like"/>
    <property type="match status" value="2"/>
</dbReference>
<sequence>MLHKLDRANVEDMYELTPLQSGILFHYLKNPDRNQYHEQIRITIQGEIEQDLFIEAWQQVAFQNEILRTVFRWENISKSVQIVLKQIELNYTFYDLSNDSWQEQNEKLNQLDVLDRQQAFDLHNIPFRIMLVALGNSRYELIISNHHILYDGFSNVVLLEEFVRNYEFLIKGKKIQFARKPKFKDFVRHIHEDGLGSEKESFWKNYFQNYESYESFSPSDAVVNSLPATDSLHTLIDENLHESIKSFAIAHEVTPAIIYYAAWGILLQRYHNTDDIIFGVPMSVRSNQIDGIDRMVGLYINTLPIRINTAKDDKVCDLLRSVADYFYHKELFQNTALLDIKAYSGSEESIGFNSILAIENYSSSLEIKSEAAGLLLSLHSAFERTNYDMTVRLSLLGKPELDLIYNSSVYNKEFVSQMARHYLYIIEQLISESNLLVSEIELLSNKEKQLIVGQFSGEKIENHDVLSFRQLLEKIVAIKPNRNCVYEHGENHTQSVTLAEMYKKSKDVAAHLLTKGLRHQERVAVLMDNSSKMVYTLLGVLMAGGVYVALDPEYPTNRMKAILEDCQCQYVLTCSGIEVPQDITANVIYVDQFGGQGELDHSILNQVVTSPDDLAYILYTSGSTGKPKGVMIERVSVFQLLSCLENQYKWDNKDVFLVRTSFTFDVSIPELFGWLLADASLVIPQKNASKDPVFLLDIIKTYKVSQINFTPAMFNVFMEYLSPATIAKLNSVKHIYLAGERLLESTVDKFHALGTSVTLHNLYGPTESTVYCTHLTMEKGFAGKVTIGRPLPNAQIYIVDNELRLCPVGVHGQIAIAGTGTAKGYFGNSELTNSKFIPNPFGEGRLYLSGDYGRWLPDGQIDYLGRIDGQNKLRGYRIENEEIENTILNYPGVKEASVMITKDSNGVDSLCGFFTSRQLEDTEKIKKHIASQLPFYMVPNFLFQIDRLPLTSSGKVDKKELQRIMNEEKRINSDSQVSLNSQTEHTLSQLWSEILDLETSEIGLDSNFFQLGGHSLKAIKLVGAIQKHLDVQLNLHTIFASPFLSSMADTIDRLKSKTDDKLTTQSLEQYTNLFTASDGQQRMWVLDKISPGTYHISASFEIKGEIDYSLLNKAMNQIIDRYESLRTTFEIVDDRLCQRIHPAGQRYFEAERIEIPIQWDVQLINERLQFIQSRPFNLEQEVLFRFTVLERTEQENILSVTFHHIICDEQSVGIIMHDFATLYKGSIIGESIILPEVTYHAKDFAYWQQKQSSEDKLGREYWGKQFQQNIPLTRFPADFTTSGADISVSRKINAYIEKELLDKIERACAANGVSLFVYMAAALKVLLYKNTAEKDVIIGTPISERDSGLWGDSVGLFQNTIPLITEIKDDLSFNDTLELVKSNFIEALAHKHYPFNRMVEDLNVDTLARKTPLFTVMIVLHDDELKTESIRLTDDLSLGERNQEQGLASYDLVFYIKPQSDQIRIELEYDTSLYLPSRMQRTLEHFITLIADSAANGVNKVSDLKMLSQQEEYTLVHEYNNTASSYDSNVPVFHYIDNYAVKYPEHTCVVCEDNTLTYKNVVEKTNALANYLNTERNMNVGDHIGVFMRRSYLSPIAMIGVLKSGACYVPLDPSYPQERIHYMIEDSKIQLLITDDETDLNGIPDSIKVIRISDSFLDGYEKERAGLETHSSDRAVVLYTSGSTGLPKGVMLSHKNLAAFIHWALNEFSHSPYEVGYSVTSYCFDLSLYEVLLPLCSGKKVRILQSSVDIAKYLNEDRGVLLNTVPSVVEGLLKNDVNLDSITVLNMAGEPIPLSVKEGLNYKKIEVRNLYGPTEDTIYSSCYHIHNESNLIPIGRPILNTQIYLLDEYLTPVPNGVAGEICISGDGIALGYWNKPEITDQRFVRNPFAEDHNLILYRTGDLGKRMEDGNIQFIGRKDNQIKINGYRIELEEIETVINQHDKIQAATVLKKANGEHAYLAAYVTLKRHSLMENGNDVVPERSTDNQALSVVSRIPEGNEAKIYQFSKCYHTIYEDQAMSNPDKVSFVSNGKSFTYNEVNEMSNSLARYMRKKANIEREKPVVILMNRSIHFVTAVLATWKCAAAYVPIDPNNPDKRIFAMIEQINPALVLVESEVLSDSALHHISKAHKVVQIDREYDAIVQESKHNLNLPSDPYQLAYIFFTSGSTGTPKGAMIEHIGMINHMYGKITDLSLSSDCVIAQNAKQSFDISIWQLFTSALVGGKTIIYSNEQVLDPRKFISRISQDKVNVLEVVPSYLSLLLDYADESLHLDLDCLMVTGEQLHLPLVQKWFERFTNVPMVNAYGPTEASDDITHHWIKQPPSEGVIPVGSPLPNTTIYVVDEEMRIVPLEEKGEICVAGIGVGRGYLNNIDKTNEVFMEDPFTKGNGRKLYRTGDIGVLMPDMTLRFIGRKDQQIKLRGHRIELGEVETAMMQIVEIKEAVVVHVQEVAEEDGYLCAYYTTIENDDEQMEVIIANQLNKRLPAFMIPEHFERMEEFPLNQNGKIDRKQLPLPSRNASKLSESLKLYLRDKLPYYMIPEVVNVMEQFPRTPNGKIDRKALEALKDVSPEYKSLTHEMETRSLNKFQASILKAWEAVLDKQEISIESNFFDQGGNSFKLMKVFESLSSEYEGLKVTDLFTFPNVNELAGHLATLTSGNSSLQRILNRYGMEYKPIKKEPSNSGHSVFENNRIIIEGDQYKQLKKLSDSIGGSIDSIVQAICFFLTKYVVRSRSVCIQTYNPSNGQISVLQPPMDNVERPVDLFKLFAEGRTSNKESYDYKAVQSVTNRDKILPLLFSSNAGHMDLQTLIKVYKLLFEYVDNGEDRAEITVYFDTQLIDGTTKTQFMMLLEAMVDKSSKIPS</sequence>
<dbReference type="PROSITE" id="PS50075">
    <property type="entry name" value="CARRIER"/>
    <property type="match status" value="2"/>
</dbReference>
<reference evidence="9 10" key="1">
    <citation type="submission" date="2017-04" db="EMBL/GenBank/DDBJ databases">
        <authorList>
            <person name="Afonso C.L."/>
            <person name="Miller P.J."/>
            <person name="Scott M.A."/>
            <person name="Spackman E."/>
            <person name="Goraichik I."/>
            <person name="Dimitrov K.M."/>
            <person name="Suarez D.L."/>
            <person name="Swayne D.E."/>
        </authorList>
    </citation>
    <scope>NUCLEOTIDE SEQUENCE [LARGE SCALE GENOMIC DNA]</scope>
    <source>
        <strain evidence="9 10">N3/975</strain>
    </source>
</reference>
<dbReference type="InterPro" id="IPR045851">
    <property type="entry name" value="AMP-bd_C_sf"/>
</dbReference>
<dbReference type="Proteomes" id="UP000192940">
    <property type="component" value="Chromosome I"/>
</dbReference>
<dbReference type="InterPro" id="IPR001242">
    <property type="entry name" value="Condensation_dom"/>
</dbReference>
<dbReference type="STRING" id="1313296.SAMN05661091_1374"/>
<dbReference type="RefSeq" id="WP_208918321.1">
    <property type="nucleotide sequence ID" value="NZ_LT840184.1"/>
</dbReference>
<dbReference type="SUPFAM" id="SSF56801">
    <property type="entry name" value="Acetyl-CoA synthetase-like"/>
    <property type="match status" value="4"/>
</dbReference>
<feature type="domain" description="Carrier" evidence="8">
    <location>
        <begin position="978"/>
        <end position="1055"/>
    </location>
</feature>
<dbReference type="GO" id="GO:0044550">
    <property type="term" value="P:secondary metabolite biosynthetic process"/>
    <property type="evidence" value="ECO:0007669"/>
    <property type="project" value="TreeGrafter"/>
</dbReference>
<evidence type="ECO:0000256" key="1">
    <source>
        <dbReference type="ARBA" id="ARBA00001957"/>
    </source>
</evidence>
<gene>
    <name evidence="9" type="ORF">SAMN05661091_1374</name>
</gene>
<evidence type="ECO:0000313" key="10">
    <source>
        <dbReference type="Proteomes" id="UP000192940"/>
    </source>
</evidence>
<keyword evidence="10" id="KW-1185">Reference proteome</keyword>
<dbReference type="Gene3D" id="3.30.559.30">
    <property type="entry name" value="Nonribosomal peptide synthetase, condensation domain"/>
    <property type="match status" value="2"/>
</dbReference>
<comment type="similarity">
    <text evidence="2">Belongs to the ATP-dependent AMP-binding enzyme family.</text>
</comment>
<keyword evidence="7" id="KW-0511">Multifunctional enzyme</keyword>
<dbReference type="InterPro" id="IPR000873">
    <property type="entry name" value="AMP-dep_synth/lig_dom"/>
</dbReference>
<protein>
    <submittedName>
        <fullName evidence="9">Amino acid adenylation domain-containing protein</fullName>
    </submittedName>
</protein>
<dbReference type="CDD" id="cd19531">
    <property type="entry name" value="LCL_NRPS-like"/>
    <property type="match status" value="1"/>
</dbReference>
<name>A0A1X7H016_9BACL</name>
<evidence type="ECO:0000313" key="9">
    <source>
        <dbReference type="EMBL" id="SMF76944.1"/>
    </source>
</evidence>
<keyword evidence="4" id="KW-0597">Phosphoprotein</keyword>
<dbReference type="InterPro" id="IPR042099">
    <property type="entry name" value="ANL_N_sf"/>
</dbReference>
<keyword evidence="6" id="KW-0045">Antibiotic biosynthesis</keyword>
<dbReference type="InterPro" id="IPR020459">
    <property type="entry name" value="AMP-binding"/>
</dbReference>
<dbReference type="InterPro" id="IPR006162">
    <property type="entry name" value="Ppantetheine_attach_site"/>
</dbReference>
<dbReference type="FunFam" id="1.10.1200.10:FF:000005">
    <property type="entry name" value="Nonribosomal peptide synthetase 1"/>
    <property type="match status" value="1"/>
</dbReference>
<dbReference type="GO" id="GO:0031177">
    <property type="term" value="F:phosphopantetheine binding"/>
    <property type="evidence" value="ECO:0007669"/>
    <property type="project" value="TreeGrafter"/>
</dbReference>
<keyword evidence="5" id="KW-0677">Repeat</keyword>
<dbReference type="GO" id="GO:0003824">
    <property type="term" value="F:catalytic activity"/>
    <property type="evidence" value="ECO:0007669"/>
    <property type="project" value="UniProtKB-KW"/>
</dbReference>
<dbReference type="NCBIfam" id="NF003417">
    <property type="entry name" value="PRK04813.1"/>
    <property type="match status" value="4"/>
</dbReference>
<dbReference type="Gene3D" id="3.30.559.10">
    <property type="entry name" value="Chloramphenicol acetyltransferase-like domain"/>
    <property type="match status" value="2"/>
</dbReference>
<dbReference type="CDD" id="cd05930">
    <property type="entry name" value="A_NRPS"/>
    <property type="match status" value="3"/>
</dbReference>
<dbReference type="PRINTS" id="PR00154">
    <property type="entry name" value="AMPBINDING"/>
</dbReference>
<dbReference type="InterPro" id="IPR036736">
    <property type="entry name" value="ACP-like_sf"/>
</dbReference>
<dbReference type="GO" id="GO:0017000">
    <property type="term" value="P:antibiotic biosynthetic process"/>
    <property type="evidence" value="ECO:0007669"/>
    <property type="project" value="UniProtKB-KW"/>
</dbReference>
<dbReference type="InterPro" id="IPR020845">
    <property type="entry name" value="AMP-binding_CS"/>
</dbReference>
<dbReference type="Pfam" id="PF00668">
    <property type="entry name" value="Condensation"/>
    <property type="match status" value="2"/>
</dbReference>
<dbReference type="Pfam" id="PF00550">
    <property type="entry name" value="PP-binding"/>
    <property type="match status" value="2"/>
</dbReference>
<comment type="cofactor">
    <cofactor evidence="1">
        <name>pantetheine 4'-phosphate</name>
        <dbReference type="ChEBI" id="CHEBI:47942"/>
    </cofactor>
</comment>
<dbReference type="InterPro" id="IPR010071">
    <property type="entry name" value="AA_adenyl_dom"/>
</dbReference>
<evidence type="ECO:0000256" key="7">
    <source>
        <dbReference type="ARBA" id="ARBA00023268"/>
    </source>
</evidence>
<evidence type="ECO:0000256" key="4">
    <source>
        <dbReference type="ARBA" id="ARBA00022553"/>
    </source>
</evidence>
<feature type="domain" description="Carrier" evidence="8">
    <location>
        <begin position="2579"/>
        <end position="2653"/>
    </location>
</feature>
<dbReference type="Pfam" id="PF00501">
    <property type="entry name" value="AMP-binding"/>
    <property type="match status" value="3"/>
</dbReference>
<dbReference type="EMBL" id="LT840184">
    <property type="protein sequence ID" value="SMF76944.1"/>
    <property type="molecule type" value="Genomic_DNA"/>
</dbReference>
<dbReference type="Gene3D" id="2.30.38.10">
    <property type="entry name" value="Luciferase, Domain 3"/>
    <property type="match status" value="1"/>
</dbReference>
<dbReference type="NCBIfam" id="TIGR01733">
    <property type="entry name" value="AA-adenyl-dom"/>
    <property type="match status" value="3"/>
</dbReference>
<dbReference type="SUPFAM" id="SSF52777">
    <property type="entry name" value="CoA-dependent acyltransferases"/>
    <property type="match status" value="4"/>
</dbReference>
<keyword evidence="3" id="KW-0596">Phosphopantetheine</keyword>
<accession>A0A1X7H016</accession>
<dbReference type="Gene3D" id="3.40.50.980">
    <property type="match status" value="2"/>
</dbReference>
<dbReference type="FunFam" id="3.40.50.980:FF:000001">
    <property type="entry name" value="Non-ribosomal peptide synthetase"/>
    <property type="match status" value="2"/>
</dbReference>
<dbReference type="PROSITE" id="PS00455">
    <property type="entry name" value="AMP_BINDING"/>
    <property type="match status" value="3"/>
</dbReference>
<evidence type="ECO:0000256" key="6">
    <source>
        <dbReference type="ARBA" id="ARBA00023194"/>
    </source>
</evidence>
<dbReference type="GO" id="GO:0005737">
    <property type="term" value="C:cytoplasm"/>
    <property type="evidence" value="ECO:0007669"/>
    <property type="project" value="TreeGrafter"/>
</dbReference>
<dbReference type="InterPro" id="IPR023213">
    <property type="entry name" value="CAT-like_dom_sf"/>
</dbReference>
<proteinExistence type="inferred from homology"/>
<dbReference type="GO" id="GO:0008610">
    <property type="term" value="P:lipid biosynthetic process"/>
    <property type="evidence" value="ECO:0007669"/>
    <property type="project" value="UniProtKB-ARBA"/>
</dbReference>
<evidence type="ECO:0000256" key="5">
    <source>
        <dbReference type="ARBA" id="ARBA00022737"/>
    </source>
</evidence>
<dbReference type="PROSITE" id="PS00012">
    <property type="entry name" value="PHOSPHOPANTETHEINE"/>
    <property type="match status" value="1"/>
</dbReference>
<dbReference type="InterPro" id="IPR025110">
    <property type="entry name" value="AMP-bd_C"/>
</dbReference>
<dbReference type="Gene3D" id="3.30.300.30">
    <property type="match status" value="4"/>
</dbReference>
<dbReference type="PANTHER" id="PTHR45527">
    <property type="entry name" value="NONRIBOSOMAL PEPTIDE SYNTHETASE"/>
    <property type="match status" value="1"/>
</dbReference>
<organism evidence="9 10">
    <name type="scientific">Paenibacillus uliginis N3/975</name>
    <dbReference type="NCBI Taxonomy" id="1313296"/>
    <lineage>
        <taxon>Bacteria</taxon>
        <taxon>Bacillati</taxon>
        <taxon>Bacillota</taxon>
        <taxon>Bacilli</taxon>
        <taxon>Bacillales</taxon>
        <taxon>Paenibacillaceae</taxon>
        <taxon>Paenibacillus</taxon>
    </lineage>
</organism>
<evidence type="ECO:0000256" key="3">
    <source>
        <dbReference type="ARBA" id="ARBA00022450"/>
    </source>
</evidence>
<evidence type="ECO:0000259" key="8">
    <source>
        <dbReference type="PROSITE" id="PS50075"/>
    </source>
</evidence>
<dbReference type="InterPro" id="IPR009081">
    <property type="entry name" value="PP-bd_ACP"/>
</dbReference>
<evidence type="ECO:0000256" key="2">
    <source>
        <dbReference type="ARBA" id="ARBA00006432"/>
    </source>
</evidence>
<dbReference type="SUPFAM" id="SSF47336">
    <property type="entry name" value="ACP-like"/>
    <property type="match status" value="2"/>
</dbReference>
<dbReference type="Gene3D" id="1.10.1200.10">
    <property type="entry name" value="ACP-like"/>
    <property type="match status" value="2"/>
</dbReference>
<dbReference type="PANTHER" id="PTHR45527:SF1">
    <property type="entry name" value="FATTY ACID SYNTHASE"/>
    <property type="match status" value="1"/>
</dbReference>